<evidence type="ECO:0000313" key="2">
    <source>
        <dbReference type="Proteomes" id="UP000824533"/>
    </source>
</evidence>
<protein>
    <submittedName>
        <fullName evidence="1">Uncharacterized protein</fullName>
    </submittedName>
</protein>
<comment type="caution">
    <text evidence="1">The sequence shown here is derived from an EMBL/GenBank/DDBJ whole genome shotgun (WGS) entry which is preliminary data.</text>
</comment>
<name>A0ACC1CFS8_9NEOP</name>
<sequence>MDCLHLLAADEEFRKLNEQLNKKTERLMKEIDHAMQKPDIFKDFSHSLILNPNRKVKKHSCNSPGDSSSSLNTPADIKAHKSKIRDPKKCRRIHFETSNDDDSKNADIDSKSNTKCLKDANVMSNSCTKCSKSVKTVQDNDNLKTNNMQNICDEDAYNIVHNGLNIDNVIDNDNIDKVNDDTDANNDEIPQSVNTNMKYPCVCCNDDPKRDEGLEFLYAFVSHNVKDDVLPKSFLRANITVESVCKSLSSKIKLLQEQNEKFQSVINKKKTQCESHLTQLAEMESERMALLNKSNNMTTSVVAMKAKCMALQKRLEEKDRLYKEQRSEADKTSSAIKRLKSNNASVEAKCASQEAAIETLKQQLDVARRAEKEFKDCTRVLSASHESAISKLESQIKALTTRTEKQMALINNLRKQNAILTTEGALRALEKDYNEFLNQDFE</sequence>
<proteinExistence type="predicted"/>
<organism evidence="1 2">
    <name type="scientific">Dendrolimus kikuchii</name>
    <dbReference type="NCBI Taxonomy" id="765133"/>
    <lineage>
        <taxon>Eukaryota</taxon>
        <taxon>Metazoa</taxon>
        <taxon>Ecdysozoa</taxon>
        <taxon>Arthropoda</taxon>
        <taxon>Hexapoda</taxon>
        <taxon>Insecta</taxon>
        <taxon>Pterygota</taxon>
        <taxon>Neoptera</taxon>
        <taxon>Endopterygota</taxon>
        <taxon>Lepidoptera</taxon>
        <taxon>Glossata</taxon>
        <taxon>Ditrysia</taxon>
        <taxon>Bombycoidea</taxon>
        <taxon>Lasiocampidae</taxon>
        <taxon>Dendrolimus</taxon>
    </lineage>
</organism>
<reference evidence="1 2" key="1">
    <citation type="journal article" date="2021" name="Front. Genet.">
        <title>Chromosome-Level Genome Assembly Reveals Significant Gene Expansion in the Toll and IMD Signaling Pathways of Dendrolimus kikuchii.</title>
        <authorList>
            <person name="Zhou J."/>
            <person name="Wu P."/>
            <person name="Xiong Z."/>
            <person name="Liu N."/>
            <person name="Zhao N."/>
            <person name="Ji M."/>
            <person name="Qiu Y."/>
            <person name="Yang B."/>
        </authorList>
    </citation>
    <scope>NUCLEOTIDE SEQUENCE [LARGE SCALE GENOMIC DNA]</scope>
    <source>
        <strain evidence="1">Ann1</strain>
    </source>
</reference>
<accession>A0ACC1CFS8</accession>
<keyword evidence="2" id="KW-1185">Reference proteome</keyword>
<dbReference type="EMBL" id="CM034414">
    <property type="protein sequence ID" value="KAJ0170365.1"/>
    <property type="molecule type" value="Genomic_DNA"/>
</dbReference>
<dbReference type="Proteomes" id="UP000824533">
    <property type="component" value="Linkage Group LG28"/>
</dbReference>
<gene>
    <name evidence="1" type="ORF">K1T71_014293</name>
</gene>
<evidence type="ECO:0000313" key="1">
    <source>
        <dbReference type="EMBL" id="KAJ0170365.1"/>
    </source>
</evidence>